<feature type="domain" description="Amidohydrolase-related" evidence="6">
    <location>
        <begin position="80"/>
        <end position="434"/>
    </location>
</feature>
<dbReference type="InterPro" id="IPR006680">
    <property type="entry name" value="Amidohydro-rel"/>
</dbReference>
<feature type="chain" id="PRO_5041307762" evidence="5">
    <location>
        <begin position="19"/>
        <end position="511"/>
    </location>
</feature>
<evidence type="ECO:0000256" key="3">
    <source>
        <dbReference type="ARBA" id="ARBA00022801"/>
    </source>
</evidence>
<reference evidence="7" key="1">
    <citation type="submission" date="2023-06" db="EMBL/GenBank/DDBJ databases">
        <title>Genome-scale phylogeny and comparative genomics of the fungal order Sordariales.</title>
        <authorList>
            <consortium name="Lawrence Berkeley National Laboratory"/>
            <person name="Hensen N."/>
            <person name="Bonometti L."/>
            <person name="Westerberg I."/>
            <person name="Brannstrom I.O."/>
            <person name="Guillou S."/>
            <person name="Cros-Aarteil S."/>
            <person name="Calhoun S."/>
            <person name="Haridas S."/>
            <person name="Kuo A."/>
            <person name="Mondo S."/>
            <person name="Pangilinan J."/>
            <person name="Riley R."/>
            <person name="LaButti K."/>
            <person name="Andreopoulos B."/>
            <person name="Lipzen A."/>
            <person name="Chen C."/>
            <person name="Yanf M."/>
            <person name="Daum C."/>
            <person name="Ng V."/>
            <person name="Clum A."/>
            <person name="Steindorff A."/>
            <person name="Ohm R."/>
            <person name="Martin F."/>
            <person name="Silar P."/>
            <person name="Natvig D."/>
            <person name="Lalanne C."/>
            <person name="Gautier V."/>
            <person name="Ament-velasquez S.L."/>
            <person name="Kruys A."/>
            <person name="Hutchinson M.I."/>
            <person name="Powell A.J."/>
            <person name="Barry K."/>
            <person name="Miller A.N."/>
            <person name="Grigoriev I.V."/>
            <person name="Debuchy R."/>
            <person name="Gladieux P."/>
            <person name="Thoren M.H."/>
            <person name="Johannesson H."/>
        </authorList>
    </citation>
    <scope>NUCLEOTIDE SEQUENCE</scope>
    <source>
        <strain evidence="7">SMH3391-2</strain>
    </source>
</reference>
<keyword evidence="8" id="KW-1185">Reference proteome</keyword>
<evidence type="ECO:0000256" key="5">
    <source>
        <dbReference type="SAM" id="SignalP"/>
    </source>
</evidence>
<dbReference type="AlphaFoldDB" id="A0AA39X0S0"/>
<dbReference type="GO" id="GO:0046872">
    <property type="term" value="F:metal ion binding"/>
    <property type="evidence" value="ECO:0007669"/>
    <property type="project" value="UniProtKB-KW"/>
</dbReference>
<dbReference type="InterPro" id="IPR032466">
    <property type="entry name" value="Metal_Hydrolase"/>
</dbReference>
<dbReference type="InterPro" id="IPR051607">
    <property type="entry name" value="Metallo-dep_hydrolases"/>
</dbReference>
<accession>A0AA39X0S0</accession>
<dbReference type="Proteomes" id="UP001174934">
    <property type="component" value="Unassembled WGS sequence"/>
</dbReference>
<dbReference type="Gene3D" id="2.30.40.10">
    <property type="entry name" value="Urease, subunit C, domain 1"/>
    <property type="match status" value="1"/>
</dbReference>
<evidence type="ECO:0000313" key="8">
    <source>
        <dbReference type="Proteomes" id="UP001174934"/>
    </source>
</evidence>
<gene>
    <name evidence="7" type="ORF">B0T17DRAFT_491660</name>
</gene>
<dbReference type="SUPFAM" id="SSF51338">
    <property type="entry name" value="Composite domain of metallo-dependent hydrolases"/>
    <property type="match status" value="2"/>
</dbReference>
<evidence type="ECO:0000256" key="2">
    <source>
        <dbReference type="ARBA" id="ARBA00022723"/>
    </source>
</evidence>
<protein>
    <submittedName>
        <fullName evidence="7">Amidohydrolase</fullName>
    </submittedName>
</protein>
<dbReference type="GO" id="GO:0019239">
    <property type="term" value="F:deaminase activity"/>
    <property type="evidence" value="ECO:0007669"/>
    <property type="project" value="TreeGrafter"/>
</dbReference>
<keyword evidence="5" id="KW-0732">Signal</keyword>
<evidence type="ECO:0000313" key="7">
    <source>
        <dbReference type="EMBL" id="KAK0625143.1"/>
    </source>
</evidence>
<organism evidence="7 8">
    <name type="scientific">Bombardia bombarda</name>
    <dbReference type="NCBI Taxonomy" id="252184"/>
    <lineage>
        <taxon>Eukaryota</taxon>
        <taxon>Fungi</taxon>
        <taxon>Dikarya</taxon>
        <taxon>Ascomycota</taxon>
        <taxon>Pezizomycotina</taxon>
        <taxon>Sordariomycetes</taxon>
        <taxon>Sordariomycetidae</taxon>
        <taxon>Sordariales</taxon>
        <taxon>Lasiosphaeriaceae</taxon>
        <taxon>Bombardia</taxon>
    </lineage>
</organism>
<dbReference type="EMBL" id="JAULSR010000003">
    <property type="protein sequence ID" value="KAK0625143.1"/>
    <property type="molecule type" value="Genomic_DNA"/>
</dbReference>
<dbReference type="SUPFAM" id="SSF51556">
    <property type="entry name" value="Metallo-dependent hydrolases"/>
    <property type="match status" value="1"/>
</dbReference>
<dbReference type="GO" id="GO:0005829">
    <property type="term" value="C:cytosol"/>
    <property type="evidence" value="ECO:0007669"/>
    <property type="project" value="TreeGrafter"/>
</dbReference>
<keyword evidence="3" id="KW-0378">Hydrolase</keyword>
<keyword evidence="4" id="KW-0862">Zinc</keyword>
<dbReference type="PANTHER" id="PTHR11271">
    <property type="entry name" value="GUANINE DEAMINASE"/>
    <property type="match status" value="1"/>
</dbReference>
<dbReference type="InterPro" id="IPR011059">
    <property type="entry name" value="Metal-dep_hydrolase_composite"/>
</dbReference>
<evidence type="ECO:0000259" key="6">
    <source>
        <dbReference type="Pfam" id="PF01979"/>
    </source>
</evidence>
<dbReference type="Gene3D" id="3.20.20.140">
    <property type="entry name" value="Metal-dependent hydrolases"/>
    <property type="match status" value="1"/>
</dbReference>
<proteinExistence type="predicted"/>
<keyword evidence="2" id="KW-0479">Metal-binding</keyword>
<dbReference type="PANTHER" id="PTHR11271:SF37">
    <property type="entry name" value="FAMILY PROTEIN, PUTATIVE (AFU_ORTHOLOGUE AFUA_4G00460)-RELATED"/>
    <property type="match status" value="1"/>
</dbReference>
<name>A0AA39X0S0_9PEZI</name>
<comment type="caution">
    <text evidence="7">The sequence shown here is derived from an EMBL/GenBank/DDBJ whole genome shotgun (WGS) entry which is preliminary data.</text>
</comment>
<comment type="cofactor">
    <cofactor evidence="1">
        <name>Zn(2+)</name>
        <dbReference type="ChEBI" id="CHEBI:29105"/>
    </cofactor>
</comment>
<sequence length="511" mass="55367">MLLNALLPLLVSVGYATASSILFSGGTVIAFNYTTESLDVIRNGSVLVVDDRITSVFRGDELGGQMIPEGTEQVNITNKIIAPGMIDTHKHGWQTGFKTLASNTSLVEYFNRYGEFPADGLLNADDVYIGQLAGIYEALNSGVTTILDHAHHSWDPATTEAGLQASIDSGSRIFWGYTFHNVTNFTIDEQLVHFRELATNASYGGTPTELAIAFDSFGPNPNLRQVDAIVGLATEFNVSAITTHSLQGPWGYENSPEDLHALNILNLSIPIIFSHASFLTAAGATLLQSTNQFVSITPESEMHYGHTHPHSHLIQSQAALGVDTHFTFSGDILTQARLWLQAVRKILYIQVLDRWHVPANNPMSACQAFLLATRNGGLALRRNDLGVIAEGAKADLVVWDGEAPSLLGWVDPVAAIILHASVGDVRHVVVDGKWKKRDFELVVESEGGYEGVKERFLASARGLQRKLWEKPVFAAAEGGSFPSGYAFEDAVTVDILRGDGDGYGSTFVEVG</sequence>
<evidence type="ECO:0000256" key="4">
    <source>
        <dbReference type="ARBA" id="ARBA00022833"/>
    </source>
</evidence>
<dbReference type="Pfam" id="PF01979">
    <property type="entry name" value="Amidohydro_1"/>
    <property type="match status" value="1"/>
</dbReference>
<feature type="signal peptide" evidence="5">
    <location>
        <begin position="1"/>
        <end position="18"/>
    </location>
</feature>
<evidence type="ECO:0000256" key="1">
    <source>
        <dbReference type="ARBA" id="ARBA00001947"/>
    </source>
</evidence>